<accession>A0A9N9CSD4</accession>
<comment type="caution">
    <text evidence="1">The sequence shown here is derived from an EMBL/GenBank/DDBJ whole genome shotgun (WGS) entry which is preliminary data.</text>
</comment>
<dbReference type="AlphaFoldDB" id="A0A9N9CSD4"/>
<protein>
    <submittedName>
        <fullName evidence="1">10880_t:CDS:1</fullName>
    </submittedName>
</protein>
<evidence type="ECO:0000313" key="2">
    <source>
        <dbReference type="Proteomes" id="UP000789759"/>
    </source>
</evidence>
<name>A0A9N9CSD4_9GLOM</name>
<sequence>TIMLCWLLKCFSKVEFSDLSENSNLHLLQIGLFGLSTLKKKYCHKADSLFDEIVFVSDVKVDSVLVFNIEIAFVSNIDNDELVFISDVRYGELVFASNIGDNSLLYRA</sequence>
<keyword evidence="2" id="KW-1185">Reference proteome</keyword>
<dbReference type="OrthoDB" id="10452538at2759"/>
<gene>
    <name evidence="1" type="ORF">CPELLU_LOCUS7458</name>
</gene>
<feature type="non-terminal residue" evidence="1">
    <location>
        <position position="1"/>
    </location>
</feature>
<reference evidence="1" key="1">
    <citation type="submission" date="2021-06" db="EMBL/GenBank/DDBJ databases">
        <authorList>
            <person name="Kallberg Y."/>
            <person name="Tangrot J."/>
            <person name="Rosling A."/>
        </authorList>
    </citation>
    <scope>NUCLEOTIDE SEQUENCE</scope>
    <source>
        <strain evidence="1">FL966</strain>
    </source>
</reference>
<organism evidence="1 2">
    <name type="scientific">Cetraspora pellucida</name>
    <dbReference type="NCBI Taxonomy" id="1433469"/>
    <lineage>
        <taxon>Eukaryota</taxon>
        <taxon>Fungi</taxon>
        <taxon>Fungi incertae sedis</taxon>
        <taxon>Mucoromycota</taxon>
        <taxon>Glomeromycotina</taxon>
        <taxon>Glomeromycetes</taxon>
        <taxon>Diversisporales</taxon>
        <taxon>Gigasporaceae</taxon>
        <taxon>Cetraspora</taxon>
    </lineage>
</organism>
<proteinExistence type="predicted"/>
<evidence type="ECO:0000313" key="1">
    <source>
        <dbReference type="EMBL" id="CAG8611143.1"/>
    </source>
</evidence>
<dbReference type="EMBL" id="CAJVQA010005005">
    <property type="protein sequence ID" value="CAG8611143.1"/>
    <property type="molecule type" value="Genomic_DNA"/>
</dbReference>
<dbReference type="Proteomes" id="UP000789759">
    <property type="component" value="Unassembled WGS sequence"/>
</dbReference>